<dbReference type="EMBL" id="JACCJB010000018">
    <property type="protein sequence ID" value="KAF6219765.1"/>
    <property type="molecule type" value="Genomic_DNA"/>
</dbReference>
<feature type="compositionally biased region" description="Basic and acidic residues" evidence="1">
    <location>
        <begin position="209"/>
        <end position="220"/>
    </location>
</feature>
<keyword evidence="3" id="KW-1185">Reference proteome</keyword>
<name>A0A8H6C9Z3_9LECA</name>
<evidence type="ECO:0000313" key="2">
    <source>
        <dbReference type="EMBL" id="KAF6219765.1"/>
    </source>
</evidence>
<gene>
    <name evidence="2" type="ORF">HO133_003590</name>
</gene>
<dbReference type="GeneID" id="59332001"/>
<reference evidence="2 3" key="1">
    <citation type="journal article" date="2020" name="Genomics">
        <title>Complete, high-quality genomes from long-read metagenomic sequencing of two wolf lichen thalli reveals enigmatic genome architecture.</title>
        <authorList>
            <person name="McKenzie S.K."/>
            <person name="Walston R.F."/>
            <person name="Allen J.L."/>
        </authorList>
    </citation>
    <scope>NUCLEOTIDE SEQUENCE [LARGE SCALE GENOMIC DNA]</scope>
    <source>
        <strain evidence="2">WasteWater1</strain>
    </source>
</reference>
<proteinExistence type="predicted"/>
<evidence type="ECO:0000256" key="1">
    <source>
        <dbReference type="SAM" id="MobiDB-lite"/>
    </source>
</evidence>
<feature type="region of interest" description="Disordered" evidence="1">
    <location>
        <begin position="208"/>
        <end position="246"/>
    </location>
</feature>
<sequence length="246" mass="28465">MGGTVHMDPSIWSKTPEDIIFLIIEASDRATQISWSSTRRVFYKYSCPRIPSSPWVNDEDPRHYLAGGKTYDSPLMFSFHSLIRRHGPSRLRRGLASTFETLILRDRVHLFGKPTKQIHLRAACRNCRSLRRTELTHPTREQACEFFLTFEWQPVEERFGKTKLASLKVPDQSLGKICDGITDFRHMPSPGIWKFAFVRDPEDVLESAKSYEQRRSEDSAQFRATVSDGDGKLNQEFRTIKPEKLT</sequence>
<organism evidence="2 3">
    <name type="scientific">Letharia lupina</name>
    <dbReference type="NCBI Taxonomy" id="560253"/>
    <lineage>
        <taxon>Eukaryota</taxon>
        <taxon>Fungi</taxon>
        <taxon>Dikarya</taxon>
        <taxon>Ascomycota</taxon>
        <taxon>Pezizomycotina</taxon>
        <taxon>Lecanoromycetes</taxon>
        <taxon>OSLEUM clade</taxon>
        <taxon>Lecanoromycetidae</taxon>
        <taxon>Lecanorales</taxon>
        <taxon>Lecanorineae</taxon>
        <taxon>Parmeliaceae</taxon>
        <taxon>Letharia</taxon>
    </lineage>
</organism>
<dbReference type="AlphaFoldDB" id="A0A8H6C9Z3"/>
<dbReference type="Proteomes" id="UP000593566">
    <property type="component" value="Unassembled WGS sequence"/>
</dbReference>
<comment type="caution">
    <text evidence="2">The sequence shown here is derived from an EMBL/GenBank/DDBJ whole genome shotgun (WGS) entry which is preliminary data.</text>
</comment>
<dbReference type="RefSeq" id="XP_037149200.1">
    <property type="nucleotide sequence ID" value="XM_037294512.1"/>
</dbReference>
<accession>A0A8H6C9Z3</accession>
<evidence type="ECO:0000313" key="3">
    <source>
        <dbReference type="Proteomes" id="UP000593566"/>
    </source>
</evidence>
<protein>
    <submittedName>
        <fullName evidence="2">Uncharacterized protein</fullName>
    </submittedName>
</protein>
<feature type="compositionally biased region" description="Basic and acidic residues" evidence="1">
    <location>
        <begin position="229"/>
        <end position="246"/>
    </location>
</feature>